<name>A0AAW2VVD5_9LAMI</name>
<evidence type="ECO:0000313" key="2">
    <source>
        <dbReference type="EMBL" id="KAL0433609.1"/>
    </source>
</evidence>
<comment type="caution">
    <text evidence="2">The sequence shown here is derived from an EMBL/GenBank/DDBJ whole genome shotgun (WGS) entry which is preliminary data.</text>
</comment>
<keyword evidence="1" id="KW-1133">Transmembrane helix</keyword>
<gene>
    <name evidence="2" type="ORF">Slati_2695200</name>
</gene>
<proteinExistence type="predicted"/>
<dbReference type="EMBL" id="JACGWN010000009">
    <property type="protein sequence ID" value="KAL0433609.1"/>
    <property type="molecule type" value="Genomic_DNA"/>
</dbReference>
<protein>
    <recommendedName>
        <fullName evidence="3">Reverse transcriptase zinc-binding domain-containing protein</fullName>
    </recommendedName>
</protein>
<evidence type="ECO:0000256" key="1">
    <source>
        <dbReference type="SAM" id="Phobius"/>
    </source>
</evidence>
<accession>A0AAW2VVD5</accession>
<dbReference type="AlphaFoldDB" id="A0AAW2VVD5"/>
<keyword evidence="1" id="KW-0812">Transmembrane</keyword>
<keyword evidence="1" id="KW-0472">Membrane</keyword>
<feature type="transmembrane region" description="Helical" evidence="1">
    <location>
        <begin position="13"/>
        <end position="35"/>
    </location>
</feature>
<organism evidence="2">
    <name type="scientific">Sesamum latifolium</name>
    <dbReference type="NCBI Taxonomy" id="2727402"/>
    <lineage>
        <taxon>Eukaryota</taxon>
        <taxon>Viridiplantae</taxon>
        <taxon>Streptophyta</taxon>
        <taxon>Embryophyta</taxon>
        <taxon>Tracheophyta</taxon>
        <taxon>Spermatophyta</taxon>
        <taxon>Magnoliopsida</taxon>
        <taxon>eudicotyledons</taxon>
        <taxon>Gunneridae</taxon>
        <taxon>Pentapetalae</taxon>
        <taxon>asterids</taxon>
        <taxon>lamiids</taxon>
        <taxon>Lamiales</taxon>
        <taxon>Pedaliaceae</taxon>
        <taxon>Sesamum</taxon>
    </lineage>
</organism>
<reference evidence="2" key="2">
    <citation type="journal article" date="2024" name="Plant">
        <title>Genomic evolution and insights into agronomic trait innovations of Sesamum species.</title>
        <authorList>
            <person name="Miao H."/>
            <person name="Wang L."/>
            <person name="Qu L."/>
            <person name="Liu H."/>
            <person name="Sun Y."/>
            <person name="Le M."/>
            <person name="Wang Q."/>
            <person name="Wei S."/>
            <person name="Zheng Y."/>
            <person name="Lin W."/>
            <person name="Duan Y."/>
            <person name="Cao H."/>
            <person name="Xiong S."/>
            <person name="Wang X."/>
            <person name="Wei L."/>
            <person name="Li C."/>
            <person name="Ma Q."/>
            <person name="Ju M."/>
            <person name="Zhao R."/>
            <person name="Li G."/>
            <person name="Mu C."/>
            <person name="Tian Q."/>
            <person name="Mei H."/>
            <person name="Zhang T."/>
            <person name="Gao T."/>
            <person name="Zhang H."/>
        </authorList>
    </citation>
    <scope>NUCLEOTIDE SEQUENCE</scope>
    <source>
        <strain evidence="2">KEN1</strain>
    </source>
</reference>
<reference evidence="2" key="1">
    <citation type="submission" date="2020-06" db="EMBL/GenBank/DDBJ databases">
        <authorList>
            <person name="Li T."/>
            <person name="Hu X."/>
            <person name="Zhang T."/>
            <person name="Song X."/>
            <person name="Zhang H."/>
            <person name="Dai N."/>
            <person name="Sheng W."/>
            <person name="Hou X."/>
            <person name="Wei L."/>
        </authorList>
    </citation>
    <scope>NUCLEOTIDE SEQUENCE</scope>
    <source>
        <strain evidence="2">KEN1</strain>
        <tissue evidence="2">Leaf</tissue>
    </source>
</reference>
<sequence length="155" mass="18352">MGNRSDQMLLREWFFYNVCCICHLFAAWAQGRLVVITLGTFKIPRNNFILWLAILVKLSTLDKSWLSHLGGSSTLCTEGHVETHSHLFFRCSYSRSCLQRIMQIIRFRWPNRDWRADVAWASIKWRGHHVLNSANQALLASLVYHIWQECNRRRF</sequence>
<evidence type="ECO:0008006" key="3">
    <source>
        <dbReference type="Google" id="ProtNLM"/>
    </source>
</evidence>